<gene>
    <name evidence="3" type="ORF">ACFFK0_19800</name>
</gene>
<dbReference type="Proteomes" id="UP001589776">
    <property type="component" value="Unassembled WGS sequence"/>
</dbReference>
<feature type="domain" description="SLH" evidence="2">
    <location>
        <begin position="158"/>
        <end position="216"/>
    </location>
</feature>
<dbReference type="PANTHER" id="PTHR43308">
    <property type="entry name" value="OUTER MEMBRANE PROTEIN ALPHA-RELATED"/>
    <property type="match status" value="1"/>
</dbReference>
<sequence>MKNNVKIAAMILAASIMLPAAAFADTAATNSFTDIDGHWGKKYIEYLGKNGLANGKSDGRYEPDAQLTRAELSAMIAASMKLDTSVTSAVYFSDVKKDDWYTGSVNASASAGIVNGYEDGTFQPNRSVSREELAAIVVRALEASHIAVKPDEAGQAELMSDLKDAGKLSWSKESVAAMLNGNLMSTNDAGLFEPDSPTTRAQAAAVISRFYSLIVQ</sequence>
<keyword evidence="4" id="KW-1185">Reference proteome</keyword>
<dbReference type="PROSITE" id="PS51272">
    <property type="entry name" value="SLH"/>
    <property type="match status" value="3"/>
</dbReference>
<evidence type="ECO:0000259" key="2">
    <source>
        <dbReference type="PROSITE" id="PS51272"/>
    </source>
</evidence>
<organism evidence="3 4">
    <name type="scientific">Paenibacillus chartarius</name>
    <dbReference type="NCBI Taxonomy" id="747481"/>
    <lineage>
        <taxon>Bacteria</taxon>
        <taxon>Bacillati</taxon>
        <taxon>Bacillota</taxon>
        <taxon>Bacilli</taxon>
        <taxon>Bacillales</taxon>
        <taxon>Paenibacillaceae</taxon>
        <taxon>Paenibacillus</taxon>
    </lineage>
</organism>
<feature type="signal peptide" evidence="1">
    <location>
        <begin position="1"/>
        <end position="24"/>
    </location>
</feature>
<feature type="domain" description="SLH" evidence="2">
    <location>
        <begin position="88"/>
        <end position="151"/>
    </location>
</feature>
<dbReference type="InterPro" id="IPR051465">
    <property type="entry name" value="Cell_Envelope_Struct_Comp"/>
</dbReference>
<evidence type="ECO:0000313" key="4">
    <source>
        <dbReference type="Proteomes" id="UP001589776"/>
    </source>
</evidence>
<name>A0ABV6DQ10_9BACL</name>
<comment type="caution">
    <text evidence="3">The sequence shown here is derived from an EMBL/GenBank/DDBJ whole genome shotgun (WGS) entry which is preliminary data.</text>
</comment>
<evidence type="ECO:0000256" key="1">
    <source>
        <dbReference type="SAM" id="SignalP"/>
    </source>
</evidence>
<dbReference type="InterPro" id="IPR001119">
    <property type="entry name" value="SLH_dom"/>
</dbReference>
<dbReference type="Pfam" id="PF00395">
    <property type="entry name" value="SLH"/>
    <property type="match status" value="3"/>
</dbReference>
<dbReference type="RefSeq" id="WP_377472053.1">
    <property type="nucleotide sequence ID" value="NZ_JBHLWN010000077.1"/>
</dbReference>
<keyword evidence="1" id="KW-0732">Signal</keyword>
<dbReference type="EMBL" id="JBHLWN010000077">
    <property type="protein sequence ID" value="MFC0214653.1"/>
    <property type="molecule type" value="Genomic_DNA"/>
</dbReference>
<accession>A0ABV6DQ10</accession>
<dbReference type="PANTHER" id="PTHR43308:SF5">
    <property type="entry name" value="S-LAYER PROTEIN _ PEPTIDOGLYCAN ENDO-BETA-N-ACETYLGLUCOSAMINIDASE"/>
    <property type="match status" value="1"/>
</dbReference>
<feature type="chain" id="PRO_5047302370" evidence="1">
    <location>
        <begin position="25"/>
        <end position="216"/>
    </location>
</feature>
<feature type="domain" description="SLH" evidence="2">
    <location>
        <begin position="27"/>
        <end position="87"/>
    </location>
</feature>
<proteinExistence type="predicted"/>
<evidence type="ECO:0000313" key="3">
    <source>
        <dbReference type="EMBL" id="MFC0214653.1"/>
    </source>
</evidence>
<protein>
    <submittedName>
        <fullName evidence="3">S-layer homology domain-containing protein</fullName>
    </submittedName>
</protein>
<reference evidence="3 4" key="1">
    <citation type="submission" date="2024-09" db="EMBL/GenBank/DDBJ databases">
        <authorList>
            <person name="Sun Q."/>
            <person name="Mori K."/>
        </authorList>
    </citation>
    <scope>NUCLEOTIDE SEQUENCE [LARGE SCALE GENOMIC DNA]</scope>
    <source>
        <strain evidence="3 4">CCM 7759</strain>
    </source>
</reference>